<dbReference type="SUPFAM" id="SSF81383">
    <property type="entry name" value="F-box domain"/>
    <property type="match status" value="1"/>
</dbReference>
<dbReference type="InterPro" id="IPR032675">
    <property type="entry name" value="LRR_dom_sf"/>
</dbReference>
<dbReference type="SUPFAM" id="SSF52047">
    <property type="entry name" value="RNI-like"/>
    <property type="match status" value="1"/>
</dbReference>
<dbReference type="GeneID" id="39579781"/>
<dbReference type="CDD" id="cd09917">
    <property type="entry name" value="F-box_SF"/>
    <property type="match status" value="1"/>
</dbReference>
<dbReference type="InterPro" id="IPR036047">
    <property type="entry name" value="F-box-like_dom_sf"/>
</dbReference>
<evidence type="ECO:0000313" key="3">
    <source>
        <dbReference type="Proteomes" id="UP000272025"/>
    </source>
</evidence>
<evidence type="ECO:0000259" key="1">
    <source>
        <dbReference type="PROSITE" id="PS50181"/>
    </source>
</evidence>
<evidence type="ECO:0000313" key="2">
    <source>
        <dbReference type="EMBL" id="ROT41125.1"/>
    </source>
</evidence>
<sequence length="683" mass="78054">MSGKSNSSLHLYSPDAALVRGRDAYASGRHKKAIEYFTSIINSCDCNRRDRPRMCRCKDFERVAQAGTSIFHEAMYNCRCNVSLKWDKCHDPYHIRALDYRAAVFEKEDLHLAKRDAEWLLQTAPRALEGYLRLGKIYRMEKKPKVALAIWNAGIEVGRKEGLGGSRKIKQLYEVRQPLRMHYVRVDPMTLPVELVEHIFSYFQLTDLCRVQGVCKRWDYFFDSRPCIWKHIEFPAGLKRAPPSSWTKTLANRMRGAAKSLVIPSPVQERLRETQWLQLADAAKQARRLELDFRHGPMPKLPSNRQFPSRLSSLKIIFSESRGPRYFDLFLDQEENDFLRGILERCNYNLESLWLGHARVPWLFQDLPPALPRLRYLRISRKQDASLISLPSLAAATPRLEQLYLDGPCSIECTLDETPSCPGAWSDLRVVIAECEVSSWFDLGWASNSPMNPEKIRVLESRSGMLGFRDGLGMTVGALSSVGQFLRKSMDSLERYWLEAATPDFLSQERLQDPLVTGKLYELGLAFPDTDRDDTMWGEDPLPAQAFLQRLPWLYGGPGVRMLGLFDFNLDSGLTIPDSLQPPGEDRPKVEKDQAAVLVAFIESFPRLETLVLGSKFCEAREVAALTEAVVNRGKIKKIYLRGVTGQLFLDIRELAAMKGAEVMVWQRKIPWPYPLKPHPDGL</sequence>
<dbReference type="Pfam" id="PF12937">
    <property type="entry name" value="F-box-like"/>
    <property type="match status" value="1"/>
</dbReference>
<dbReference type="SUPFAM" id="SSF48452">
    <property type="entry name" value="TPR-like"/>
    <property type="match status" value="1"/>
</dbReference>
<organism evidence="2 3">
    <name type="scientific">Sodiomyces alkalinus (strain CBS 110278 / VKM F-3762 / F11)</name>
    <name type="common">Alkaliphilic filamentous fungus</name>
    <dbReference type="NCBI Taxonomy" id="1314773"/>
    <lineage>
        <taxon>Eukaryota</taxon>
        <taxon>Fungi</taxon>
        <taxon>Dikarya</taxon>
        <taxon>Ascomycota</taxon>
        <taxon>Pezizomycotina</taxon>
        <taxon>Sordariomycetes</taxon>
        <taxon>Hypocreomycetidae</taxon>
        <taxon>Glomerellales</taxon>
        <taxon>Plectosphaerellaceae</taxon>
        <taxon>Sodiomyces</taxon>
    </lineage>
</organism>
<proteinExistence type="predicted"/>
<dbReference type="SMART" id="SM00256">
    <property type="entry name" value="FBOX"/>
    <property type="match status" value="1"/>
</dbReference>
<dbReference type="Gene3D" id="1.20.1280.50">
    <property type="match status" value="1"/>
</dbReference>
<dbReference type="InterPro" id="IPR001810">
    <property type="entry name" value="F-box_dom"/>
</dbReference>
<protein>
    <recommendedName>
        <fullName evidence="1">F-box domain-containing protein</fullName>
    </recommendedName>
</protein>
<dbReference type="Gene3D" id="3.80.10.10">
    <property type="entry name" value="Ribonuclease Inhibitor"/>
    <property type="match status" value="1"/>
</dbReference>
<dbReference type="Proteomes" id="UP000272025">
    <property type="component" value="Unassembled WGS sequence"/>
</dbReference>
<dbReference type="EMBL" id="ML119052">
    <property type="protein sequence ID" value="ROT41125.1"/>
    <property type="molecule type" value="Genomic_DNA"/>
</dbReference>
<gene>
    <name evidence="2" type="ORF">SODALDRAFT_330833</name>
</gene>
<name>A0A3N2Q3C7_SODAK</name>
<accession>A0A3N2Q3C7</accession>
<feature type="domain" description="F-box" evidence="1">
    <location>
        <begin position="185"/>
        <end position="232"/>
    </location>
</feature>
<dbReference type="RefSeq" id="XP_028468931.1">
    <property type="nucleotide sequence ID" value="XM_028611303.1"/>
</dbReference>
<dbReference type="AlphaFoldDB" id="A0A3N2Q3C7"/>
<dbReference type="STRING" id="1314773.A0A3N2Q3C7"/>
<dbReference type="OrthoDB" id="629492at2759"/>
<keyword evidence="3" id="KW-1185">Reference proteome</keyword>
<dbReference type="PROSITE" id="PS50181">
    <property type="entry name" value="FBOX"/>
    <property type="match status" value="1"/>
</dbReference>
<dbReference type="InterPro" id="IPR011990">
    <property type="entry name" value="TPR-like_helical_dom_sf"/>
</dbReference>
<dbReference type="Gene3D" id="1.25.40.10">
    <property type="entry name" value="Tetratricopeptide repeat domain"/>
    <property type="match status" value="1"/>
</dbReference>
<reference evidence="2 3" key="1">
    <citation type="journal article" date="2018" name="Mol. Ecol.">
        <title>The obligate alkalophilic soda-lake fungus Sodiomyces alkalinus has shifted to a protein diet.</title>
        <authorList>
            <person name="Grum-Grzhimaylo A.A."/>
            <person name="Falkoski D.L."/>
            <person name="van den Heuvel J."/>
            <person name="Valero-Jimenez C.A."/>
            <person name="Min B."/>
            <person name="Choi I.G."/>
            <person name="Lipzen A."/>
            <person name="Daum C.G."/>
            <person name="Aanen D.K."/>
            <person name="Tsang A."/>
            <person name="Henrissat B."/>
            <person name="Bilanenko E.N."/>
            <person name="de Vries R.P."/>
            <person name="van Kan J.A.L."/>
            <person name="Grigoriev I.V."/>
            <person name="Debets A.J.M."/>
        </authorList>
    </citation>
    <scope>NUCLEOTIDE SEQUENCE [LARGE SCALE GENOMIC DNA]</scope>
    <source>
        <strain evidence="2 3">F11</strain>
    </source>
</reference>